<dbReference type="AlphaFoldDB" id="A0AAP0FB11"/>
<dbReference type="GO" id="GO:0000981">
    <property type="term" value="F:DNA-binding transcription factor activity, RNA polymerase II-specific"/>
    <property type="evidence" value="ECO:0007669"/>
    <property type="project" value="TreeGrafter"/>
</dbReference>
<evidence type="ECO:0000313" key="3">
    <source>
        <dbReference type="Proteomes" id="UP001420932"/>
    </source>
</evidence>
<comment type="caution">
    <text evidence="2">The sequence shown here is derived from an EMBL/GenBank/DDBJ whole genome shotgun (WGS) entry which is preliminary data.</text>
</comment>
<dbReference type="Proteomes" id="UP001420932">
    <property type="component" value="Unassembled WGS sequence"/>
</dbReference>
<gene>
    <name evidence="2" type="ORF">Syun_024052</name>
</gene>
<dbReference type="PANTHER" id="PTHR13935:SF46">
    <property type="entry name" value="TRANSCRIPTION FACTOR BHLH167-RELATED"/>
    <property type="match status" value="1"/>
</dbReference>
<evidence type="ECO:0000256" key="1">
    <source>
        <dbReference type="SAM" id="MobiDB-lite"/>
    </source>
</evidence>
<dbReference type="PANTHER" id="PTHR13935">
    <property type="entry name" value="ACHAETE-SCUTE TRANSCRIPTION FACTOR-RELATED"/>
    <property type="match status" value="1"/>
</dbReference>
<accession>A0AAP0FB11</accession>
<name>A0AAP0FB11_9MAGN</name>
<feature type="region of interest" description="Disordered" evidence="1">
    <location>
        <begin position="25"/>
        <end position="48"/>
    </location>
</feature>
<protein>
    <submittedName>
        <fullName evidence="2">Uncharacterized protein</fullName>
    </submittedName>
</protein>
<organism evidence="2 3">
    <name type="scientific">Stephania yunnanensis</name>
    <dbReference type="NCBI Taxonomy" id="152371"/>
    <lineage>
        <taxon>Eukaryota</taxon>
        <taxon>Viridiplantae</taxon>
        <taxon>Streptophyta</taxon>
        <taxon>Embryophyta</taxon>
        <taxon>Tracheophyta</taxon>
        <taxon>Spermatophyta</taxon>
        <taxon>Magnoliopsida</taxon>
        <taxon>Ranunculales</taxon>
        <taxon>Menispermaceae</taxon>
        <taxon>Menispermoideae</taxon>
        <taxon>Cissampelideae</taxon>
        <taxon>Stephania</taxon>
    </lineage>
</organism>
<dbReference type="GO" id="GO:0090575">
    <property type="term" value="C:RNA polymerase II transcription regulator complex"/>
    <property type="evidence" value="ECO:0007669"/>
    <property type="project" value="TreeGrafter"/>
</dbReference>
<keyword evidence="3" id="KW-1185">Reference proteome</keyword>
<dbReference type="InterPro" id="IPR015660">
    <property type="entry name" value="MASH1/Ascl1a-like"/>
</dbReference>
<reference evidence="2 3" key="1">
    <citation type="submission" date="2024-01" db="EMBL/GenBank/DDBJ databases">
        <title>Genome assemblies of Stephania.</title>
        <authorList>
            <person name="Yang L."/>
        </authorList>
    </citation>
    <scope>NUCLEOTIDE SEQUENCE [LARGE SCALE GENOMIC DNA]</scope>
    <source>
        <strain evidence="2">YNDBR</strain>
        <tissue evidence="2">Leaf</tissue>
    </source>
</reference>
<dbReference type="GO" id="GO:0000977">
    <property type="term" value="F:RNA polymerase II transcription regulatory region sequence-specific DNA binding"/>
    <property type="evidence" value="ECO:0007669"/>
    <property type="project" value="TreeGrafter"/>
</dbReference>
<sequence>MSTNELLEHAPKYIKQQEEKVEGMKKMKEKLRLSSEGSSTSRTHNENKIEVRDFGSTLEVVFTNSSGCINGSSLLGEIISIMKEEGAEVMRASFHNVGGVTHYTIHAQAYCSRVGVETDRIYERLKELNKAAQRKHPDCRGEAKNFDSPELDLGLALKDLKKVNVELVRRLYLVGARKNIIHKPGDQVMDVELLES</sequence>
<evidence type="ECO:0000313" key="2">
    <source>
        <dbReference type="EMBL" id="KAK9108041.1"/>
    </source>
</evidence>
<dbReference type="EMBL" id="JBBNAF010000010">
    <property type="protein sequence ID" value="KAK9108041.1"/>
    <property type="molecule type" value="Genomic_DNA"/>
</dbReference>
<proteinExistence type="predicted"/>